<reference evidence="1 2" key="1">
    <citation type="submission" date="2018-05" db="EMBL/GenBank/DDBJ databases">
        <title>Reference genomes for bee gut microbiota database.</title>
        <authorList>
            <person name="Ellegaard K.M."/>
        </authorList>
    </citation>
    <scope>NUCLEOTIDE SEQUENCE [LARGE SCALE GENOMIC DNA]</scope>
    <source>
        <strain evidence="1 2">ESL0184</strain>
    </source>
</reference>
<dbReference type="Proteomes" id="UP000247698">
    <property type="component" value="Unassembled WGS sequence"/>
</dbReference>
<evidence type="ECO:0000313" key="2">
    <source>
        <dbReference type="Proteomes" id="UP000247698"/>
    </source>
</evidence>
<dbReference type="EMBL" id="QGLG01000002">
    <property type="protein sequence ID" value="PXY85270.1"/>
    <property type="molecule type" value="Genomic_DNA"/>
</dbReference>
<accession>A0ABX5N2B9</accession>
<sequence length="202" mass="21945">MPAASVGNSAYAQLSNVLSQDVVNKIDLYVEVKNNKYVLNDDVKKVITYAEYVSAQEVIAHTNQLINGSSFVINKSTKTATLEFEINNSGKSVRVLPSTEDSKIQPRAKHHFGVNKVEFGWNYIRVFIDKRTAKAVVSGGLTGLTAIITATVGSDGGPIVAAIGAFLSSTIGDNIKGGVWFDVNWILTGINHYPVITQWGWQ</sequence>
<name>A0ABX5N2B9_9LACO</name>
<evidence type="ECO:0000313" key="1">
    <source>
        <dbReference type="EMBL" id="PXY85270.1"/>
    </source>
</evidence>
<protein>
    <submittedName>
        <fullName evidence="1">Uncharacterized protein</fullName>
    </submittedName>
</protein>
<keyword evidence="2" id="KW-1185">Reference proteome</keyword>
<proteinExistence type="predicted"/>
<gene>
    <name evidence="1" type="ORF">DK873_09080</name>
</gene>
<organism evidence="1 2">
    <name type="scientific">Lactobacillus melliventris</name>
    <dbReference type="NCBI Taxonomy" id="1218507"/>
    <lineage>
        <taxon>Bacteria</taxon>
        <taxon>Bacillati</taxon>
        <taxon>Bacillota</taxon>
        <taxon>Bacilli</taxon>
        <taxon>Lactobacillales</taxon>
        <taxon>Lactobacillaceae</taxon>
        <taxon>Lactobacillus</taxon>
    </lineage>
</organism>
<dbReference type="RefSeq" id="WP_110446671.1">
    <property type="nucleotide sequence ID" value="NZ_QGLG01000002.1"/>
</dbReference>
<comment type="caution">
    <text evidence="1">The sequence shown here is derived from an EMBL/GenBank/DDBJ whole genome shotgun (WGS) entry which is preliminary data.</text>
</comment>